<dbReference type="InterPro" id="IPR025705">
    <property type="entry name" value="Beta_hexosaminidase_sua/sub"/>
</dbReference>
<evidence type="ECO:0000313" key="12">
    <source>
        <dbReference type="EMBL" id="KXF83346.1"/>
    </source>
</evidence>
<comment type="similarity">
    <text evidence="2">Belongs to the glycosyl hydrolase 20 family.</text>
</comment>
<feature type="signal peptide" evidence="9">
    <location>
        <begin position="1"/>
        <end position="21"/>
    </location>
</feature>
<dbReference type="InterPro" id="IPR015883">
    <property type="entry name" value="Glyco_hydro_20_cat"/>
</dbReference>
<dbReference type="RefSeq" id="WP_067411575.1">
    <property type="nucleotide sequence ID" value="NZ_LNTY01000006.1"/>
</dbReference>
<dbReference type="OrthoDB" id="9763537at2"/>
<keyword evidence="4" id="KW-0378">Hydrolase</keyword>
<dbReference type="PANTHER" id="PTHR22600:SF57">
    <property type="entry name" value="BETA-N-ACETYLHEXOSAMINIDASE"/>
    <property type="match status" value="1"/>
</dbReference>
<dbReference type="GO" id="GO:0005975">
    <property type="term" value="P:carbohydrate metabolic process"/>
    <property type="evidence" value="ECO:0007669"/>
    <property type="project" value="InterPro"/>
</dbReference>
<evidence type="ECO:0000256" key="4">
    <source>
        <dbReference type="ARBA" id="ARBA00022801"/>
    </source>
</evidence>
<evidence type="ECO:0000313" key="13">
    <source>
        <dbReference type="Proteomes" id="UP000070529"/>
    </source>
</evidence>
<dbReference type="EMBL" id="LNTY01000006">
    <property type="protein sequence ID" value="KXF83346.1"/>
    <property type="molecule type" value="Genomic_DNA"/>
</dbReference>
<organism evidence="12 13">
    <name type="scientific">Enterovibrio coralii</name>
    <dbReference type="NCBI Taxonomy" id="294935"/>
    <lineage>
        <taxon>Bacteria</taxon>
        <taxon>Pseudomonadati</taxon>
        <taxon>Pseudomonadota</taxon>
        <taxon>Gammaproteobacteria</taxon>
        <taxon>Vibrionales</taxon>
        <taxon>Vibrionaceae</taxon>
        <taxon>Enterovibrio</taxon>
    </lineage>
</organism>
<proteinExistence type="inferred from homology"/>
<dbReference type="SUPFAM" id="SSF51445">
    <property type="entry name" value="(Trans)glycosidases"/>
    <property type="match status" value="1"/>
</dbReference>
<feature type="active site" description="Proton donor" evidence="8">
    <location>
        <position position="322"/>
    </location>
</feature>
<dbReference type="EC" id="3.2.1.52" evidence="3"/>
<reference evidence="12 13" key="1">
    <citation type="submission" date="2015-11" db="EMBL/GenBank/DDBJ databases">
        <title>Genomic Taxonomy of the Vibrionaceae.</title>
        <authorList>
            <person name="Gomez-Gil B."/>
            <person name="Enciso-Ibarra J."/>
        </authorList>
    </citation>
    <scope>NUCLEOTIDE SEQUENCE [LARGE SCALE GENOMIC DNA]</scope>
    <source>
        <strain evidence="12 13">CAIM 912</strain>
    </source>
</reference>
<dbReference type="Gene3D" id="3.20.20.80">
    <property type="entry name" value="Glycosidases"/>
    <property type="match status" value="2"/>
</dbReference>
<gene>
    <name evidence="12" type="ORF">ATN88_06705</name>
</gene>
<feature type="domain" description="Glycoside hydrolase family 20 catalytic" evidence="10">
    <location>
        <begin position="560"/>
        <end position="602"/>
    </location>
</feature>
<evidence type="ECO:0000259" key="11">
    <source>
        <dbReference type="Pfam" id="PF02838"/>
    </source>
</evidence>
<dbReference type="InterPro" id="IPR015882">
    <property type="entry name" value="HEX_bac_N"/>
</dbReference>
<dbReference type="GO" id="GO:0004563">
    <property type="term" value="F:beta-N-acetylhexosaminidase activity"/>
    <property type="evidence" value="ECO:0007669"/>
    <property type="project" value="UniProtKB-EC"/>
</dbReference>
<dbReference type="PANTHER" id="PTHR22600">
    <property type="entry name" value="BETA-HEXOSAMINIDASE"/>
    <property type="match status" value="1"/>
</dbReference>
<evidence type="ECO:0000256" key="5">
    <source>
        <dbReference type="ARBA" id="ARBA00023295"/>
    </source>
</evidence>
<dbReference type="GO" id="GO:0016020">
    <property type="term" value="C:membrane"/>
    <property type="evidence" value="ECO:0007669"/>
    <property type="project" value="TreeGrafter"/>
</dbReference>
<feature type="chain" id="PRO_5007465873" description="beta-N-acetylhexosaminidase" evidence="9">
    <location>
        <begin position="22"/>
        <end position="805"/>
    </location>
</feature>
<evidence type="ECO:0000256" key="1">
    <source>
        <dbReference type="ARBA" id="ARBA00001231"/>
    </source>
</evidence>
<evidence type="ECO:0000256" key="9">
    <source>
        <dbReference type="SAM" id="SignalP"/>
    </source>
</evidence>
<keyword evidence="5" id="KW-0326">Glycosidase</keyword>
<evidence type="ECO:0000256" key="2">
    <source>
        <dbReference type="ARBA" id="ARBA00006285"/>
    </source>
</evidence>
<dbReference type="InterPro" id="IPR017853">
    <property type="entry name" value="GH"/>
</dbReference>
<comment type="catalytic activity">
    <reaction evidence="1">
        <text>Hydrolysis of terminal non-reducing N-acetyl-D-hexosamine residues in N-acetyl-beta-D-hexosaminides.</text>
        <dbReference type="EC" id="3.2.1.52"/>
    </reaction>
</comment>
<feature type="domain" description="Beta-hexosaminidase bacterial type N-terminal" evidence="11">
    <location>
        <begin position="28"/>
        <end position="161"/>
    </location>
</feature>
<dbReference type="InterPro" id="IPR029018">
    <property type="entry name" value="Hex-like_dom2"/>
</dbReference>
<sequence>MKKTVLSLFVSTVLMAPAALADAPNTDLQLMPYPKEVTLLDGKTEINQDFSVYISGYSSERLDKLTQRIIERVQNQTGLLLKDPIAKNKDQATLVIDVKQAAKSDVQNINTDESYQLVSKNNQIVLSADYPDGAIDGAETFLQLITFDKNATFVPNVKIDDEPRFKHRGLLIDSSRHFVELDTIKRQIDGMASAKLNVLHWHLTDDQGWRIESKAYPLLQETSLGGQFYTQEELKDVVSYARDRGIRVVPEINLPSHASQIVKAYPNLGSGDPSTYEGTIEWGVFPPLLDPTNPEVFEFVDAIVGEMAEIFPDKSLHIGGDEPLYGEWENNTRIQKYMKEHDIKDERGLQAHFNAKVQKILTKHGKDMSGWDEILHPDLPKTITIQSWRGHESLENAAAEGYQGILSTGYYIDQPQPTDYHYRNDPIPTGLTVDDSLHAGETFETYTWRKPRGKGSDRTGTLTIITDKNGDARAFTDYAGKPRAEVFVTEYEAGKRFVGHFDNFMSYTNFVLDIEDGEIQPDTSYQVVGNVRWPTSGEKTAGSDIKNSAIPEHTRPSALPKELESKILGGEMTLWAENVSDETLAVRLYPRAYAIAERFWSPKDLTDEDSMFERMQSVSAWATVSVGLEHETSPYTMRVRLAGTTDVSPLNTLATYIEPAQYYARNWIKFNNGVYHQFERLNRYVDTLVVESYRVRDMEKLAASPTAENLKALQSDFSTVIGNHDAVVAMMKRNHSMSDSVAAAKAAYEMAKLGNALVDMKLENTTLSSKDIAKYQKQIADAAQPKDEIIVALVRPVEILLNSFK</sequence>
<dbReference type="Proteomes" id="UP000070529">
    <property type="component" value="Unassembled WGS sequence"/>
</dbReference>
<feature type="domain" description="Glycoside hydrolase family 20 catalytic" evidence="10">
    <location>
        <begin position="165"/>
        <end position="421"/>
    </location>
</feature>
<dbReference type="GO" id="GO:0030203">
    <property type="term" value="P:glycosaminoglycan metabolic process"/>
    <property type="evidence" value="ECO:0007669"/>
    <property type="project" value="TreeGrafter"/>
</dbReference>
<dbReference type="Pfam" id="PF02838">
    <property type="entry name" value="Glyco_hydro_20b"/>
    <property type="match status" value="1"/>
</dbReference>
<evidence type="ECO:0000259" key="10">
    <source>
        <dbReference type="Pfam" id="PF00728"/>
    </source>
</evidence>
<name>A0A135ICZ3_9GAMM</name>
<dbReference type="SUPFAM" id="SSF55545">
    <property type="entry name" value="beta-N-acetylhexosaminidase-like domain"/>
    <property type="match status" value="1"/>
</dbReference>
<keyword evidence="9" id="KW-0732">Signal</keyword>
<dbReference type="STRING" id="294935.ATN88_06705"/>
<dbReference type="Gene3D" id="3.30.379.10">
    <property type="entry name" value="Chitobiase/beta-hexosaminidase domain 2-like"/>
    <property type="match status" value="1"/>
</dbReference>
<dbReference type="Pfam" id="PF00728">
    <property type="entry name" value="Glyco_hydro_20"/>
    <property type="match status" value="2"/>
</dbReference>
<accession>A0A135ICZ3</accession>
<protein>
    <recommendedName>
        <fullName evidence="3">beta-N-acetylhexosaminidase</fullName>
        <ecNumber evidence="3">3.2.1.52</ecNumber>
    </recommendedName>
    <alternativeName>
        <fullName evidence="6">Beta-N-acetylhexosaminidase</fullName>
    </alternativeName>
    <alternativeName>
        <fullName evidence="7">N-acetyl-beta-glucosaminidase</fullName>
    </alternativeName>
</protein>
<dbReference type="AlphaFoldDB" id="A0A135ICZ3"/>
<dbReference type="PRINTS" id="PR00738">
    <property type="entry name" value="GLHYDRLASE20"/>
</dbReference>
<evidence type="ECO:0000256" key="7">
    <source>
        <dbReference type="ARBA" id="ARBA00033000"/>
    </source>
</evidence>
<comment type="caution">
    <text evidence="12">The sequence shown here is derived from an EMBL/GenBank/DDBJ whole genome shotgun (WGS) entry which is preliminary data.</text>
</comment>
<evidence type="ECO:0000256" key="6">
    <source>
        <dbReference type="ARBA" id="ARBA00030512"/>
    </source>
</evidence>
<evidence type="ECO:0000256" key="3">
    <source>
        <dbReference type="ARBA" id="ARBA00012663"/>
    </source>
</evidence>
<keyword evidence="13" id="KW-1185">Reference proteome</keyword>
<evidence type="ECO:0000256" key="8">
    <source>
        <dbReference type="PIRSR" id="PIRSR625705-1"/>
    </source>
</evidence>